<dbReference type="EMBL" id="UINC01049132">
    <property type="protein sequence ID" value="SVB60518.1"/>
    <property type="molecule type" value="Genomic_DNA"/>
</dbReference>
<feature type="domain" description="Alkyl hydroperoxide reductase subunit C/ Thiol specific antioxidant" evidence="1">
    <location>
        <begin position="5"/>
        <end position="42"/>
    </location>
</feature>
<dbReference type="InterPro" id="IPR000866">
    <property type="entry name" value="AhpC/TSA"/>
</dbReference>
<dbReference type="AlphaFoldDB" id="A0A382FBP2"/>
<reference evidence="2" key="1">
    <citation type="submission" date="2018-05" db="EMBL/GenBank/DDBJ databases">
        <authorList>
            <person name="Lanie J.A."/>
            <person name="Ng W.-L."/>
            <person name="Kazmierczak K.M."/>
            <person name="Andrzejewski T.M."/>
            <person name="Davidsen T.M."/>
            <person name="Wayne K.J."/>
            <person name="Tettelin H."/>
            <person name="Glass J.I."/>
            <person name="Rusch D."/>
            <person name="Podicherti R."/>
            <person name="Tsui H.-C.T."/>
            <person name="Winkler M.E."/>
        </authorList>
    </citation>
    <scope>NUCLEOTIDE SEQUENCE</scope>
</reference>
<name>A0A382FBP2_9ZZZZ</name>
<dbReference type="InterPro" id="IPR036249">
    <property type="entry name" value="Thioredoxin-like_sf"/>
</dbReference>
<gene>
    <name evidence="2" type="ORF">METZ01_LOCUS213372</name>
</gene>
<dbReference type="GO" id="GO:0016209">
    <property type="term" value="F:antioxidant activity"/>
    <property type="evidence" value="ECO:0007669"/>
    <property type="project" value="InterPro"/>
</dbReference>
<protein>
    <recommendedName>
        <fullName evidence="1">Alkyl hydroperoxide reductase subunit C/ Thiol specific antioxidant domain-containing protein</fullName>
    </recommendedName>
</protein>
<organism evidence="2">
    <name type="scientific">marine metagenome</name>
    <dbReference type="NCBI Taxonomy" id="408172"/>
    <lineage>
        <taxon>unclassified sequences</taxon>
        <taxon>metagenomes</taxon>
        <taxon>ecological metagenomes</taxon>
    </lineage>
</organism>
<evidence type="ECO:0000259" key="1">
    <source>
        <dbReference type="Pfam" id="PF00578"/>
    </source>
</evidence>
<sequence length="43" mass="4769">MIETGSQAPDFSLETSDGVVSFSDFQGHKNVMLIFYPLDWTGT</sequence>
<dbReference type="SUPFAM" id="SSF52833">
    <property type="entry name" value="Thioredoxin-like"/>
    <property type="match status" value="1"/>
</dbReference>
<dbReference type="Gene3D" id="3.40.30.10">
    <property type="entry name" value="Glutaredoxin"/>
    <property type="match status" value="1"/>
</dbReference>
<accession>A0A382FBP2</accession>
<proteinExistence type="predicted"/>
<evidence type="ECO:0000313" key="2">
    <source>
        <dbReference type="EMBL" id="SVB60518.1"/>
    </source>
</evidence>
<dbReference type="Pfam" id="PF00578">
    <property type="entry name" value="AhpC-TSA"/>
    <property type="match status" value="1"/>
</dbReference>
<dbReference type="GO" id="GO:0016491">
    <property type="term" value="F:oxidoreductase activity"/>
    <property type="evidence" value="ECO:0007669"/>
    <property type="project" value="InterPro"/>
</dbReference>